<reference evidence="2" key="1">
    <citation type="journal article" date="2022" name="Mol. Ecol. Resour.">
        <title>The genomes of chicory, endive, great burdock and yacon provide insights into Asteraceae palaeo-polyploidization history and plant inulin production.</title>
        <authorList>
            <person name="Fan W."/>
            <person name="Wang S."/>
            <person name="Wang H."/>
            <person name="Wang A."/>
            <person name="Jiang F."/>
            <person name="Liu H."/>
            <person name="Zhao H."/>
            <person name="Xu D."/>
            <person name="Zhang Y."/>
        </authorList>
    </citation>
    <scope>NUCLEOTIDE SEQUENCE [LARGE SCALE GENOMIC DNA]</scope>
    <source>
        <strain evidence="2">cv. Punajuju</strain>
    </source>
</reference>
<sequence>MAASTDPSIIAFEDLLTEYVGKVSSITAKIGGQVQDIINVLGEAFSVQKDLLIKIKQTKVKRFRTKSSYDAKKLTKMLNDSSLYFKYSSAEKATANWDESNKLGQGGFGTVYKGVLSDGREIAVKRLFFNNKFRAADFYNEVNMISCVEHKNLVRLLGDQSHISTAIAGTLG</sequence>
<proteinExistence type="predicted"/>
<accession>A0ACB9G892</accession>
<organism evidence="1 2">
    <name type="scientific">Cichorium intybus</name>
    <name type="common">Chicory</name>
    <dbReference type="NCBI Taxonomy" id="13427"/>
    <lineage>
        <taxon>Eukaryota</taxon>
        <taxon>Viridiplantae</taxon>
        <taxon>Streptophyta</taxon>
        <taxon>Embryophyta</taxon>
        <taxon>Tracheophyta</taxon>
        <taxon>Spermatophyta</taxon>
        <taxon>Magnoliopsida</taxon>
        <taxon>eudicotyledons</taxon>
        <taxon>Gunneridae</taxon>
        <taxon>Pentapetalae</taxon>
        <taxon>asterids</taxon>
        <taxon>campanulids</taxon>
        <taxon>Asterales</taxon>
        <taxon>Asteraceae</taxon>
        <taxon>Cichorioideae</taxon>
        <taxon>Cichorieae</taxon>
        <taxon>Cichoriinae</taxon>
        <taxon>Cichorium</taxon>
    </lineage>
</organism>
<dbReference type="Proteomes" id="UP001055811">
    <property type="component" value="Linkage Group LG02"/>
</dbReference>
<evidence type="ECO:0000313" key="2">
    <source>
        <dbReference type="Proteomes" id="UP001055811"/>
    </source>
</evidence>
<protein>
    <submittedName>
        <fullName evidence="1">Uncharacterized protein</fullName>
    </submittedName>
</protein>
<evidence type="ECO:0000313" key="1">
    <source>
        <dbReference type="EMBL" id="KAI3779428.1"/>
    </source>
</evidence>
<reference evidence="1 2" key="2">
    <citation type="journal article" date="2022" name="Mol. Ecol. Resour.">
        <title>The genomes of chicory, endive, great burdock and yacon provide insights into Asteraceae paleo-polyploidization history and plant inulin production.</title>
        <authorList>
            <person name="Fan W."/>
            <person name="Wang S."/>
            <person name="Wang H."/>
            <person name="Wang A."/>
            <person name="Jiang F."/>
            <person name="Liu H."/>
            <person name="Zhao H."/>
            <person name="Xu D."/>
            <person name="Zhang Y."/>
        </authorList>
    </citation>
    <scope>NUCLEOTIDE SEQUENCE [LARGE SCALE GENOMIC DNA]</scope>
    <source>
        <strain evidence="2">cv. Punajuju</strain>
        <tissue evidence="1">Leaves</tissue>
    </source>
</reference>
<gene>
    <name evidence="1" type="ORF">L2E82_09146</name>
</gene>
<dbReference type="EMBL" id="CM042010">
    <property type="protein sequence ID" value="KAI3779428.1"/>
    <property type="molecule type" value="Genomic_DNA"/>
</dbReference>
<name>A0ACB9G892_CICIN</name>
<keyword evidence="2" id="KW-1185">Reference proteome</keyword>
<comment type="caution">
    <text evidence="1">The sequence shown here is derived from an EMBL/GenBank/DDBJ whole genome shotgun (WGS) entry which is preliminary data.</text>
</comment>